<dbReference type="EMBL" id="CP099489">
    <property type="protein sequence ID" value="USQ81051.1"/>
    <property type="molecule type" value="Genomic_DNA"/>
</dbReference>
<gene>
    <name evidence="2" type="ORF">NF556_05235</name>
</gene>
<organism evidence="2 3">
    <name type="scientific">Ornithinimicrobium faecis</name>
    <dbReference type="NCBI Taxonomy" id="2934158"/>
    <lineage>
        <taxon>Bacteria</taxon>
        <taxon>Bacillati</taxon>
        <taxon>Actinomycetota</taxon>
        <taxon>Actinomycetes</taxon>
        <taxon>Micrococcales</taxon>
        <taxon>Ornithinimicrobiaceae</taxon>
        <taxon>Ornithinimicrobium</taxon>
    </lineage>
</organism>
<reference evidence="2" key="1">
    <citation type="submission" date="2022-06" db="EMBL/GenBank/DDBJ databases">
        <title>Ornithinimicrobium HY1793.</title>
        <authorList>
            <person name="Huang Y."/>
        </authorList>
    </citation>
    <scope>NUCLEOTIDE SEQUENCE</scope>
    <source>
        <strain evidence="2">HY1793</strain>
    </source>
</reference>
<feature type="compositionally biased region" description="Basic residues" evidence="1">
    <location>
        <begin position="40"/>
        <end position="49"/>
    </location>
</feature>
<evidence type="ECO:0000313" key="2">
    <source>
        <dbReference type="EMBL" id="USQ81051.1"/>
    </source>
</evidence>
<name>A0ABY4YWM0_9MICO</name>
<proteinExistence type="predicted"/>
<dbReference type="RefSeq" id="WP_252594435.1">
    <property type="nucleotide sequence ID" value="NZ_CP099489.1"/>
</dbReference>
<sequence>MYHLIEEQLARSRHEERTANLELEHRQSLTKGLRPTASHQNHRARFLRR</sequence>
<accession>A0ABY4YWM0</accession>
<protein>
    <submittedName>
        <fullName evidence="2">Uncharacterized protein</fullName>
    </submittedName>
</protein>
<evidence type="ECO:0000313" key="3">
    <source>
        <dbReference type="Proteomes" id="UP001056455"/>
    </source>
</evidence>
<dbReference type="Proteomes" id="UP001056455">
    <property type="component" value="Chromosome"/>
</dbReference>
<evidence type="ECO:0000256" key="1">
    <source>
        <dbReference type="SAM" id="MobiDB-lite"/>
    </source>
</evidence>
<feature type="region of interest" description="Disordered" evidence="1">
    <location>
        <begin position="1"/>
        <end position="49"/>
    </location>
</feature>
<feature type="compositionally biased region" description="Basic and acidic residues" evidence="1">
    <location>
        <begin position="1"/>
        <end position="27"/>
    </location>
</feature>
<keyword evidence="3" id="KW-1185">Reference proteome</keyword>